<keyword evidence="3" id="KW-1185">Reference proteome</keyword>
<evidence type="ECO:0000256" key="1">
    <source>
        <dbReference type="SAM" id="MobiDB-lite"/>
    </source>
</evidence>
<feature type="compositionally biased region" description="Basic residues" evidence="1">
    <location>
        <begin position="1"/>
        <end position="12"/>
    </location>
</feature>
<gene>
    <name evidence="2" type="ORF">LSALG_LOCUS23174</name>
</gene>
<dbReference type="PANTHER" id="PTHR46775:SF7">
    <property type="entry name" value="GBF-INTERACTING PROTEIN"/>
    <property type="match status" value="1"/>
</dbReference>
<organism evidence="2 3">
    <name type="scientific">Lactuca saligna</name>
    <name type="common">Willowleaf lettuce</name>
    <dbReference type="NCBI Taxonomy" id="75948"/>
    <lineage>
        <taxon>Eukaryota</taxon>
        <taxon>Viridiplantae</taxon>
        <taxon>Streptophyta</taxon>
        <taxon>Embryophyta</taxon>
        <taxon>Tracheophyta</taxon>
        <taxon>Spermatophyta</taxon>
        <taxon>Magnoliopsida</taxon>
        <taxon>eudicotyledons</taxon>
        <taxon>Gunneridae</taxon>
        <taxon>Pentapetalae</taxon>
        <taxon>asterids</taxon>
        <taxon>campanulids</taxon>
        <taxon>Asterales</taxon>
        <taxon>Asteraceae</taxon>
        <taxon>Cichorioideae</taxon>
        <taxon>Cichorieae</taxon>
        <taxon>Lactucinae</taxon>
        <taxon>Lactuca</taxon>
    </lineage>
</organism>
<proteinExistence type="predicted"/>
<dbReference type="EMBL" id="OX465081">
    <property type="protein sequence ID" value="CAI9283590.1"/>
    <property type="molecule type" value="Genomic_DNA"/>
</dbReference>
<evidence type="ECO:0000313" key="3">
    <source>
        <dbReference type="Proteomes" id="UP001177003"/>
    </source>
</evidence>
<dbReference type="Proteomes" id="UP001177003">
    <property type="component" value="Chromosome 5"/>
</dbReference>
<protein>
    <submittedName>
        <fullName evidence="2">Uncharacterized protein</fullName>
    </submittedName>
</protein>
<evidence type="ECO:0000313" key="2">
    <source>
        <dbReference type="EMBL" id="CAI9283590.1"/>
    </source>
</evidence>
<feature type="region of interest" description="Disordered" evidence="1">
    <location>
        <begin position="1"/>
        <end position="23"/>
    </location>
</feature>
<reference evidence="2" key="1">
    <citation type="submission" date="2023-04" db="EMBL/GenBank/DDBJ databases">
        <authorList>
            <person name="Vijverberg K."/>
            <person name="Xiong W."/>
            <person name="Schranz E."/>
        </authorList>
    </citation>
    <scope>NUCLEOTIDE SEQUENCE</scope>
</reference>
<dbReference type="InterPro" id="IPR044277">
    <property type="entry name" value="GIP1"/>
</dbReference>
<dbReference type="AlphaFoldDB" id="A0AA35Z0I1"/>
<sequence length="370" mass="40712">MSQRLHHRHRRHLTSDGMPQERQISSAPCWPHFFTMSGGGVTRVSIPHNARMVIQEIKKTIGSKNIDGFVYTTSKTVIWILRKLTRKGYGVTNHQERDSRLIVTVDSGNVNNGAHVANSVSNGNGTLAVSNGSYSDKVALAPESSSTSDTVVVSSKITCAVGTIQCEIVKCSGSTKSNSRLPAGTGIKLKELRSLKPLSLSAVSPNKDNQPPQLLHEPVSGCGEKGVEKSRHQAVIFPNHLQVPENYKSQLTFGGFDEGVEKSRTFASAGPVGMARGFFLCLSWHIHTNHYYSPFLSLSRAMNIHKSYMIIFYRLPSNPSSFQSFCKSSYSSLIGYLRTRKNRINVISNCWLAAISVLFSARNLQISEAI</sequence>
<dbReference type="GO" id="GO:0051082">
    <property type="term" value="F:unfolded protein binding"/>
    <property type="evidence" value="ECO:0007669"/>
    <property type="project" value="TreeGrafter"/>
</dbReference>
<name>A0AA35Z0I1_LACSI</name>
<dbReference type="PANTHER" id="PTHR46775">
    <property type="entry name" value="FLOCCULATION PROTEIN (DUF1296)"/>
    <property type="match status" value="1"/>
</dbReference>
<accession>A0AA35Z0I1</accession>